<sequence length="365" mass="41327">MFRSIASYFFGQGENNQASASSSRPLTFAERLQALHYPEDKIPNHFLCPVHLVIMEEPVMVNSLQSNTYERSSLEEWIKLGTEVNILDPVALATALTITPKIDIKRTPISTITLNTLRKQEIEEFVSSLERIDCLQKKLRDTVEISIECLQTAAEGTDVSREELMSMLADQQREQKRITTQLKISLIEALQCFITLTEAVIMKEDTMLEEKTAEIKKINEDKMELLDVLRHDLENTHPELFNLPSRSSQPSFTPFLFSSYSHLRHQRAFGVLGGNYALMSSSTLLLYQSLFLAGAYSQRQPDRVDLSRLSRDEGESASHEDGMRPPVRTVIRDDDPSSQNPDNDTSHSAATEPGSSNTMQRKNLM</sequence>
<dbReference type="InterPro" id="IPR013083">
    <property type="entry name" value="Znf_RING/FYVE/PHD"/>
</dbReference>
<protein>
    <recommendedName>
        <fullName evidence="2">U-box domain-containing protein</fullName>
    </recommendedName>
</protein>
<feature type="region of interest" description="Disordered" evidence="1">
    <location>
        <begin position="302"/>
        <end position="365"/>
    </location>
</feature>
<evidence type="ECO:0000313" key="3">
    <source>
        <dbReference type="EMBL" id="VVC76552.1"/>
    </source>
</evidence>
<evidence type="ECO:0000256" key="1">
    <source>
        <dbReference type="SAM" id="MobiDB-lite"/>
    </source>
</evidence>
<gene>
    <name evidence="3" type="ORF">AQUSIP_18680</name>
</gene>
<dbReference type="SUPFAM" id="SSF57850">
    <property type="entry name" value="RING/U-box"/>
    <property type="match status" value="1"/>
</dbReference>
<dbReference type="GO" id="GO:0004842">
    <property type="term" value="F:ubiquitin-protein transferase activity"/>
    <property type="evidence" value="ECO:0007669"/>
    <property type="project" value="InterPro"/>
</dbReference>
<accession>A0A5E4PJK4</accession>
<organism evidence="3 4">
    <name type="scientific">Aquicella siphonis</name>
    <dbReference type="NCBI Taxonomy" id="254247"/>
    <lineage>
        <taxon>Bacteria</taxon>
        <taxon>Pseudomonadati</taxon>
        <taxon>Pseudomonadota</taxon>
        <taxon>Gammaproteobacteria</taxon>
        <taxon>Legionellales</taxon>
        <taxon>Coxiellaceae</taxon>
        <taxon>Aquicella</taxon>
    </lineage>
</organism>
<dbReference type="EMBL" id="LR699119">
    <property type="protein sequence ID" value="VVC76552.1"/>
    <property type="molecule type" value="Genomic_DNA"/>
</dbReference>
<dbReference type="Pfam" id="PF04564">
    <property type="entry name" value="U-box"/>
    <property type="match status" value="1"/>
</dbReference>
<dbReference type="AlphaFoldDB" id="A0A5E4PJK4"/>
<dbReference type="SMART" id="SM00504">
    <property type="entry name" value="Ubox"/>
    <property type="match status" value="1"/>
</dbReference>
<feature type="compositionally biased region" description="Basic and acidic residues" evidence="1">
    <location>
        <begin position="302"/>
        <end position="323"/>
    </location>
</feature>
<dbReference type="InterPro" id="IPR003613">
    <property type="entry name" value="Ubox_domain"/>
</dbReference>
<dbReference type="RefSeq" id="WP_148339864.1">
    <property type="nucleotide sequence ID" value="NZ_LR699119.1"/>
</dbReference>
<dbReference type="KEGG" id="asip:AQUSIP_18680"/>
<dbReference type="GO" id="GO:0016567">
    <property type="term" value="P:protein ubiquitination"/>
    <property type="evidence" value="ECO:0007669"/>
    <property type="project" value="InterPro"/>
</dbReference>
<evidence type="ECO:0000313" key="4">
    <source>
        <dbReference type="Proteomes" id="UP000324194"/>
    </source>
</evidence>
<reference evidence="3 4" key="1">
    <citation type="submission" date="2019-08" db="EMBL/GenBank/DDBJ databases">
        <authorList>
            <person name="Guy L."/>
        </authorList>
    </citation>
    <scope>NUCLEOTIDE SEQUENCE [LARGE SCALE GENOMIC DNA]</scope>
    <source>
        <strain evidence="3 4">SGT-108</strain>
    </source>
</reference>
<evidence type="ECO:0000259" key="2">
    <source>
        <dbReference type="SMART" id="SM00504"/>
    </source>
</evidence>
<keyword evidence="4" id="KW-1185">Reference proteome</keyword>
<name>A0A5E4PJK4_9COXI</name>
<dbReference type="Proteomes" id="UP000324194">
    <property type="component" value="Chromosome 1"/>
</dbReference>
<dbReference type="Gene3D" id="3.30.40.10">
    <property type="entry name" value="Zinc/RING finger domain, C3HC4 (zinc finger)"/>
    <property type="match status" value="1"/>
</dbReference>
<feature type="domain" description="U-box" evidence="2">
    <location>
        <begin position="45"/>
        <end position="111"/>
    </location>
</feature>
<proteinExistence type="predicted"/>
<feature type="compositionally biased region" description="Polar residues" evidence="1">
    <location>
        <begin position="346"/>
        <end position="365"/>
    </location>
</feature>